<gene>
    <name evidence="2" type="primary">LOC115483380</name>
</gene>
<accession>A0A6J2SUY3</accession>
<protein>
    <submittedName>
        <fullName evidence="2">Uncharacterized protein LOC115483380</fullName>
    </submittedName>
</protein>
<dbReference type="SMART" id="SM00697">
    <property type="entry name" value="DM8"/>
    <property type="match status" value="1"/>
</dbReference>
<dbReference type="Pfam" id="PF06477">
    <property type="entry name" value="DUF1091"/>
    <property type="match status" value="1"/>
</dbReference>
<dbReference type="OMA" id="QLRMREN"/>
<proteinExistence type="predicted"/>
<dbReference type="PANTHER" id="PTHR20898:SF0">
    <property type="entry name" value="DAEDALUS ON 3-RELATED"/>
    <property type="match status" value="1"/>
</dbReference>
<dbReference type="KEGG" id="dhe:115483380"/>
<dbReference type="RefSeq" id="XP_030080961.1">
    <property type="nucleotide sequence ID" value="XM_030225101.1"/>
</dbReference>
<dbReference type="Proteomes" id="UP000504633">
    <property type="component" value="Unplaced"/>
</dbReference>
<dbReference type="PANTHER" id="PTHR20898">
    <property type="entry name" value="DAEDALUS ON 3-RELATED-RELATED"/>
    <property type="match status" value="1"/>
</dbReference>
<name>A0A6J2SUY3_DROHY</name>
<evidence type="ECO:0000313" key="2">
    <source>
        <dbReference type="RefSeq" id="XP_030080961.1"/>
    </source>
</evidence>
<dbReference type="GeneID" id="115483380"/>
<dbReference type="AlphaFoldDB" id="A0A6J2SUY3"/>
<organism evidence="1 2">
    <name type="scientific">Drosophila hydei</name>
    <name type="common">Fruit fly</name>
    <dbReference type="NCBI Taxonomy" id="7224"/>
    <lineage>
        <taxon>Eukaryota</taxon>
        <taxon>Metazoa</taxon>
        <taxon>Ecdysozoa</taxon>
        <taxon>Arthropoda</taxon>
        <taxon>Hexapoda</taxon>
        <taxon>Insecta</taxon>
        <taxon>Pterygota</taxon>
        <taxon>Neoptera</taxon>
        <taxon>Endopterygota</taxon>
        <taxon>Diptera</taxon>
        <taxon>Brachycera</taxon>
        <taxon>Muscomorpha</taxon>
        <taxon>Ephydroidea</taxon>
        <taxon>Drosophilidae</taxon>
        <taxon>Drosophila</taxon>
    </lineage>
</organism>
<reference evidence="2" key="1">
    <citation type="submission" date="2025-08" db="UniProtKB">
        <authorList>
            <consortium name="RefSeq"/>
        </authorList>
    </citation>
    <scope>IDENTIFICATION</scope>
    <source>
        <strain evidence="2">15085-1641.00</strain>
        <tissue evidence="2">Whole body</tissue>
    </source>
</reference>
<dbReference type="InterPro" id="IPR010512">
    <property type="entry name" value="DUF1091"/>
</dbReference>
<evidence type="ECO:0000313" key="1">
    <source>
        <dbReference type="Proteomes" id="UP000504633"/>
    </source>
</evidence>
<sequence>MVVITADLEFNNVNCLTHDKKYLEFEYCYLKSVNRTYKYFSLKAVVHQLPVQNAMVAFKLIKRDTRNIFEKYKGFVNACKFLKEGQNPIARIIFNTFAAYANVNHTCPFNHALILEKLPVQHVNNVVKNFIPEGRYLLNLTFYNDNISRTDILVYFTKA</sequence>
<keyword evidence="1" id="KW-1185">Reference proteome</keyword>
<dbReference type="OrthoDB" id="7845501at2759"/>